<sequence length="480" mass="52448">TKSKMAYDGLTSFDIVVIILYFVVVVLVGLWSMYNTNRSNTKGYFLAGRSMLWWPVGASLFASNIGTGHFIGLAGTGAASGVAVGAYEIMAVFAIVTLGWIFVPVYISSGVYTMPEYLRVRYGGQRLRIFMSVLALFLYIFTKISVDIFAGAVFIQQTFGSNTFAAIFILLGVTAIYTITGGLAAVIYTDTLQTIVMMIGGVILMILSFVEIGGFDELYLRYLTSAAGFVNDSCGLPREDAFHIMRDPIDSDQPWPGTLLGITIIGTWYWCTDQVIVQRALSAKNMDHAKGATVLGGWLKMSPFFLIVLPGMVSRALFPDEVACVSAEACEAACDNAAGCSNIAYPKLILELMPSGLRGLMLAAMMAALMSSLTSIFNSGSTIFTMDIWRRIRRTASNKELMIVGRLFVVVLVGVSILWIPIVEAAQSGQLFVYIQSVQSYFAPPIFVCFVMGLAWKRTNEKVIGKTFFTRGQSVSLRQS</sequence>
<feature type="transmembrane region" description="Helical" evidence="22">
    <location>
        <begin position="195"/>
        <end position="215"/>
    </location>
</feature>
<evidence type="ECO:0000256" key="7">
    <source>
        <dbReference type="ARBA" id="ARBA00022847"/>
    </source>
</evidence>
<accession>A0A2G8L5Q5</accession>
<name>A0A2G8L5Q5_STIJA</name>
<comment type="catalytic activity">
    <reaction evidence="16">
        <text>D-xylose(out) + 2 Na(+)(out) = D-xylose(in) + 2 Na(+)(in)</text>
        <dbReference type="Rhea" id="RHEA:73367"/>
        <dbReference type="ChEBI" id="CHEBI:29101"/>
        <dbReference type="ChEBI" id="CHEBI:53455"/>
    </reaction>
</comment>
<comment type="catalytic activity">
    <reaction evidence="14">
        <text>D-glucose(out) + 2 Na(+)(out) = D-glucose(in) + 2 Na(+)(in)</text>
        <dbReference type="Rhea" id="RHEA:70495"/>
        <dbReference type="ChEBI" id="CHEBI:4167"/>
        <dbReference type="ChEBI" id="CHEBI:29101"/>
    </reaction>
</comment>
<evidence type="ECO:0000256" key="11">
    <source>
        <dbReference type="ARBA" id="ARBA00023136"/>
    </source>
</evidence>
<evidence type="ECO:0000256" key="18">
    <source>
        <dbReference type="ARBA" id="ARBA00042834"/>
    </source>
</evidence>
<dbReference type="GO" id="GO:0005412">
    <property type="term" value="F:D-glucose:sodium symporter activity"/>
    <property type="evidence" value="ECO:0007669"/>
    <property type="project" value="TreeGrafter"/>
</dbReference>
<feature type="transmembrane region" description="Helical" evidence="22">
    <location>
        <begin position="360"/>
        <end position="380"/>
    </location>
</feature>
<protein>
    <recommendedName>
        <fullName evidence="17">Sodium/myo-inositol cotransporter 2</fullName>
    </recommendedName>
    <alternativeName>
        <fullName evidence="19">Sodium/myo-inositol transporter 2</fullName>
    </alternativeName>
    <alternativeName>
        <fullName evidence="18">Solute carrier family 5 member 11</fullName>
    </alternativeName>
</protein>
<dbReference type="InterPro" id="IPR038377">
    <property type="entry name" value="Na/Glc_symporter_sf"/>
</dbReference>
<reference evidence="23 24" key="1">
    <citation type="journal article" date="2017" name="PLoS Biol.">
        <title>The sea cucumber genome provides insights into morphological evolution and visceral regeneration.</title>
        <authorList>
            <person name="Zhang X."/>
            <person name="Sun L."/>
            <person name="Yuan J."/>
            <person name="Sun Y."/>
            <person name="Gao Y."/>
            <person name="Zhang L."/>
            <person name="Li S."/>
            <person name="Dai H."/>
            <person name="Hamel J.F."/>
            <person name="Liu C."/>
            <person name="Yu Y."/>
            <person name="Liu S."/>
            <person name="Lin W."/>
            <person name="Guo K."/>
            <person name="Jin S."/>
            <person name="Xu P."/>
            <person name="Storey K.B."/>
            <person name="Huan P."/>
            <person name="Zhang T."/>
            <person name="Zhou Y."/>
            <person name="Zhang J."/>
            <person name="Lin C."/>
            <person name="Li X."/>
            <person name="Xing L."/>
            <person name="Huo D."/>
            <person name="Sun M."/>
            <person name="Wang L."/>
            <person name="Mercier A."/>
            <person name="Li F."/>
            <person name="Yang H."/>
            <person name="Xiang J."/>
        </authorList>
    </citation>
    <scope>NUCLEOTIDE SEQUENCE [LARGE SCALE GENOMIC DNA]</scope>
    <source>
        <strain evidence="23">Shaxun</strain>
        <tissue evidence="23">Muscle</tissue>
    </source>
</reference>
<comment type="similarity">
    <text evidence="2 21">Belongs to the sodium:solute symporter (SSF) (TC 2.A.21) family.</text>
</comment>
<keyword evidence="11 22" id="KW-0472">Membrane</keyword>
<dbReference type="EMBL" id="MRZV01000210">
    <property type="protein sequence ID" value="PIK55584.1"/>
    <property type="molecule type" value="Genomic_DNA"/>
</dbReference>
<evidence type="ECO:0000256" key="20">
    <source>
        <dbReference type="ARBA" id="ARBA00045715"/>
    </source>
</evidence>
<feature type="transmembrane region" description="Helical" evidence="22">
    <location>
        <begin position="401"/>
        <end position="422"/>
    </location>
</feature>
<keyword evidence="7" id="KW-0769">Symport</keyword>
<comment type="subcellular location">
    <subcellularLocation>
        <location evidence="1">Apical cell membrane</location>
        <topology evidence="1">Multi-pass membrane protein</topology>
    </subcellularLocation>
</comment>
<dbReference type="Gene3D" id="1.20.1730.10">
    <property type="entry name" value="Sodium/glucose cotransporter"/>
    <property type="match status" value="1"/>
</dbReference>
<gene>
    <name evidence="23" type="ORF">BSL78_07541</name>
</gene>
<dbReference type="OrthoDB" id="6132759at2759"/>
<proteinExistence type="inferred from homology"/>
<evidence type="ECO:0000256" key="4">
    <source>
        <dbReference type="ARBA" id="ARBA00022475"/>
    </source>
</evidence>
<feature type="transmembrane region" description="Helical" evidence="22">
    <location>
        <begin position="129"/>
        <end position="155"/>
    </location>
</feature>
<dbReference type="AlphaFoldDB" id="A0A2G8L5Q5"/>
<dbReference type="GO" id="GO:0006915">
    <property type="term" value="P:apoptotic process"/>
    <property type="evidence" value="ECO:0007669"/>
    <property type="project" value="UniProtKB-KW"/>
</dbReference>
<keyword evidence="10" id="KW-0406">Ion transport</keyword>
<comment type="function">
    <text evidence="20">Involved in the sodium-dependent cotransport of myo-inositol (MI) with a Na(+):MI stoichiometry of 2:1. Exclusively responsible for apical MI transport and absorption in intestine. Can also transport D-chiro-inositol (DCI) but not L-fucose. Exhibits stereospecific cotransport of both D-glucose and D-xylose. May induce apoptosis through the TNF-alpha, PDCD1 pathway. May play a role in the regulation of MI concentration in serum, involving reabsorption in at least the proximal tubule of the kidney.</text>
</comment>
<evidence type="ECO:0000313" key="24">
    <source>
        <dbReference type="Proteomes" id="UP000230750"/>
    </source>
</evidence>
<keyword evidence="12" id="KW-0739">Sodium transport</keyword>
<evidence type="ECO:0000256" key="12">
    <source>
        <dbReference type="ARBA" id="ARBA00023201"/>
    </source>
</evidence>
<evidence type="ECO:0000256" key="9">
    <source>
        <dbReference type="ARBA" id="ARBA00023053"/>
    </source>
</evidence>
<feature type="transmembrane region" description="Helical" evidence="22">
    <location>
        <begin position="292"/>
        <end position="313"/>
    </location>
</feature>
<keyword evidence="6" id="KW-0053">Apoptosis</keyword>
<feature type="transmembrane region" description="Helical" evidence="22">
    <location>
        <begin position="52"/>
        <end position="74"/>
    </location>
</feature>
<keyword evidence="4" id="KW-1003">Cell membrane</keyword>
<keyword evidence="5 22" id="KW-0812">Transmembrane</keyword>
<evidence type="ECO:0000256" key="5">
    <source>
        <dbReference type="ARBA" id="ARBA00022692"/>
    </source>
</evidence>
<evidence type="ECO:0000256" key="16">
    <source>
        <dbReference type="ARBA" id="ARBA00036976"/>
    </source>
</evidence>
<evidence type="ECO:0000256" key="13">
    <source>
        <dbReference type="ARBA" id="ARBA00036654"/>
    </source>
</evidence>
<evidence type="ECO:0000256" key="14">
    <source>
        <dbReference type="ARBA" id="ARBA00036672"/>
    </source>
</evidence>
<dbReference type="PANTHER" id="PTHR11819:SF171">
    <property type="entry name" value="SODIUM_MYO-INOSITOL COTRANSPORTER 2"/>
    <property type="match status" value="1"/>
</dbReference>
<organism evidence="23 24">
    <name type="scientific">Stichopus japonicus</name>
    <name type="common">Sea cucumber</name>
    <dbReference type="NCBI Taxonomy" id="307972"/>
    <lineage>
        <taxon>Eukaryota</taxon>
        <taxon>Metazoa</taxon>
        <taxon>Echinodermata</taxon>
        <taxon>Eleutherozoa</taxon>
        <taxon>Echinozoa</taxon>
        <taxon>Holothuroidea</taxon>
        <taxon>Aspidochirotacea</taxon>
        <taxon>Aspidochirotida</taxon>
        <taxon>Stichopodidae</taxon>
        <taxon>Apostichopus</taxon>
    </lineage>
</organism>
<evidence type="ECO:0000256" key="22">
    <source>
        <dbReference type="SAM" id="Phobius"/>
    </source>
</evidence>
<keyword evidence="24" id="KW-1185">Reference proteome</keyword>
<evidence type="ECO:0000256" key="19">
    <source>
        <dbReference type="ARBA" id="ARBA00043206"/>
    </source>
</evidence>
<dbReference type="NCBIfam" id="TIGR00813">
    <property type="entry name" value="sss"/>
    <property type="match status" value="1"/>
</dbReference>
<evidence type="ECO:0000256" key="17">
    <source>
        <dbReference type="ARBA" id="ARBA00039861"/>
    </source>
</evidence>
<evidence type="ECO:0000256" key="10">
    <source>
        <dbReference type="ARBA" id="ARBA00023065"/>
    </source>
</evidence>
<evidence type="ECO:0000256" key="1">
    <source>
        <dbReference type="ARBA" id="ARBA00004424"/>
    </source>
</evidence>
<dbReference type="PROSITE" id="PS50283">
    <property type="entry name" value="NA_SOLUT_SYMP_3"/>
    <property type="match status" value="1"/>
</dbReference>
<keyword evidence="8 22" id="KW-1133">Transmembrane helix</keyword>
<keyword evidence="3" id="KW-0813">Transport</keyword>
<feature type="transmembrane region" description="Helical" evidence="22">
    <location>
        <begin position="167"/>
        <end position="188"/>
    </location>
</feature>
<feature type="transmembrane region" description="Helical" evidence="22">
    <location>
        <begin position="255"/>
        <end position="271"/>
    </location>
</feature>
<comment type="caution">
    <text evidence="23">The sequence shown here is derived from an EMBL/GenBank/DDBJ whole genome shotgun (WGS) entry which is preliminary data.</text>
</comment>
<dbReference type="InterPro" id="IPR001734">
    <property type="entry name" value="Na/solute_symporter"/>
</dbReference>
<evidence type="ECO:0000256" key="21">
    <source>
        <dbReference type="RuleBase" id="RU362091"/>
    </source>
</evidence>
<feature type="transmembrane region" description="Helical" evidence="22">
    <location>
        <begin position="12"/>
        <end position="31"/>
    </location>
</feature>
<evidence type="ECO:0000256" key="8">
    <source>
        <dbReference type="ARBA" id="ARBA00022989"/>
    </source>
</evidence>
<dbReference type="Pfam" id="PF00474">
    <property type="entry name" value="SSF"/>
    <property type="match status" value="1"/>
</dbReference>
<dbReference type="Proteomes" id="UP000230750">
    <property type="component" value="Unassembled WGS sequence"/>
</dbReference>
<dbReference type="PANTHER" id="PTHR11819">
    <property type="entry name" value="SOLUTE CARRIER FAMILY 5"/>
    <property type="match status" value="1"/>
</dbReference>
<feature type="transmembrane region" description="Helical" evidence="22">
    <location>
        <begin position="434"/>
        <end position="456"/>
    </location>
</feature>
<feature type="transmembrane region" description="Helical" evidence="22">
    <location>
        <begin position="86"/>
        <end position="108"/>
    </location>
</feature>
<evidence type="ECO:0000313" key="23">
    <source>
        <dbReference type="EMBL" id="PIK55584.1"/>
    </source>
</evidence>
<dbReference type="STRING" id="307972.A0A2G8L5Q5"/>
<keyword evidence="9" id="KW-0915">Sodium</keyword>
<comment type="catalytic activity">
    <reaction evidence="13">
        <text>myo-inositol(out) + 2 Na(+)(out) = myo-inositol(in) + 2 Na(+)(in)</text>
        <dbReference type="Rhea" id="RHEA:72987"/>
        <dbReference type="ChEBI" id="CHEBI:17268"/>
        <dbReference type="ChEBI" id="CHEBI:29101"/>
    </reaction>
</comment>
<evidence type="ECO:0000256" key="3">
    <source>
        <dbReference type="ARBA" id="ARBA00022448"/>
    </source>
</evidence>
<evidence type="ECO:0000256" key="15">
    <source>
        <dbReference type="ARBA" id="ARBA00036849"/>
    </source>
</evidence>
<feature type="non-terminal residue" evidence="23">
    <location>
        <position position="1"/>
    </location>
</feature>
<dbReference type="GO" id="GO:0016324">
    <property type="term" value="C:apical plasma membrane"/>
    <property type="evidence" value="ECO:0007669"/>
    <property type="project" value="UniProtKB-SubCell"/>
</dbReference>
<evidence type="ECO:0000256" key="6">
    <source>
        <dbReference type="ARBA" id="ARBA00022703"/>
    </source>
</evidence>
<comment type="catalytic activity">
    <reaction evidence="15">
        <text>1D-chiro-inositol(out) + 2 Na(+)(out) = 1D-chiro-inositol(in) + 2 Na(+)(in)</text>
        <dbReference type="Rhea" id="RHEA:73315"/>
        <dbReference type="ChEBI" id="CHEBI:27372"/>
        <dbReference type="ChEBI" id="CHEBI:29101"/>
    </reaction>
</comment>
<evidence type="ECO:0000256" key="2">
    <source>
        <dbReference type="ARBA" id="ARBA00006434"/>
    </source>
</evidence>